<keyword evidence="1" id="KW-0732">Signal</keyword>
<dbReference type="Proteomes" id="UP000568888">
    <property type="component" value="Unassembled WGS sequence"/>
</dbReference>
<dbReference type="Gene3D" id="2.60.40.10">
    <property type="entry name" value="Immunoglobulins"/>
    <property type="match status" value="4"/>
</dbReference>
<dbReference type="NCBIfam" id="NF033510">
    <property type="entry name" value="Ca_tandemer"/>
    <property type="match status" value="1"/>
</dbReference>
<organism evidence="2 3">
    <name type="scientific">Geomonas paludis</name>
    <dbReference type="NCBI Taxonomy" id="2740185"/>
    <lineage>
        <taxon>Bacteria</taxon>
        <taxon>Pseudomonadati</taxon>
        <taxon>Thermodesulfobacteriota</taxon>
        <taxon>Desulfuromonadia</taxon>
        <taxon>Geobacterales</taxon>
        <taxon>Geobacteraceae</taxon>
        <taxon>Geomonas</taxon>
    </lineage>
</organism>
<proteinExistence type="predicted"/>
<dbReference type="InterPro" id="IPR013783">
    <property type="entry name" value="Ig-like_fold"/>
</dbReference>
<dbReference type="InterPro" id="IPR036280">
    <property type="entry name" value="Multihaem_cyt_sf"/>
</dbReference>
<dbReference type="Pfam" id="PF09136">
    <property type="entry name" value="Glucodextran_B"/>
    <property type="match status" value="3"/>
</dbReference>
<dbReference type="EMBL" id="BLXY01000005">
    <property type="protein sequence ID" value="GFO64777.1"/>
    <property type="molecule type" value="Genomic_DNA"/>
</dbReference>
<feature type="signal peptide" evidence="1">
    <location>
        <begin position="1"/>
        <end position="22"/>
    </location>
</feature>
<dbReference type="SUPFAM" id="SSF48695">
    <property type="entry name" value="Multiheme cytochromes"/>
    <property type="match status" value="1"/>
</dbReference>
<evidence type="ECO:0000313" key="3">
    <source>
        <dbReference type="Proteomes" id="UP000568888"/>
    </source>
</evidence>
<gene>
    <name evidence="2" type="ORF">GMPD_26960</name>
</gene>
<feature type="chain" id="PRO_5027751381" evidence="1">
    <location>
        <begin position="23"/>
        <end position="749"/>
    </location>
</feature>
<comment type="caution">
    <text evidence="2">The sequence shown here is derived from an EMBL/GenBank/DDBJ whole genome shotgun (WGS) entry which is preliminary data.</text>
</comment>
<evidence type="ECO:0000313" key="2">
    <source>
        <dbReference type="EMBL" id="GFO64777.1"/>
    </source>
</evidence>
<dbReference type="RefSeq" id="WP_246404873.1">
    <property type="nucleotide sequence ID" value="NZ_BLXY01000005.1"/>
</dbReference>
<name>A0A6V8MYP5_9BACT</name>
<reference evidence="3" key="1">
    <citation type="submission" date="2020-06" db="EMBL/GenBank/DDBJ databases">
        <title>Draft genomic sequecing of Geomonas sp. Red736.</title>
        <authorList>
            <person name="Itoh H."/>
            <person name="Xu Z.X."/>
            <person name="Ushijima N."/>
            <person name="Masuda Y."/>
            <person name="Shiratori Y."/>
            <person name="Senoo K."/>
        </authorList>
    </citation>
    <scope>NUCLEOTIDE SEQUENCE [LARGE SCALE GENOMIC DNA]</scope>
    <source>
        <strain evidence="3">Red736</strain>
    </source>
</reference>
<sequence>MVLFVFALSLLSFQLWRNEAQAQSSYYTTMGCVNCHTTTSTCNGCHAHGTHATSTKNTINVSGTTNKTSYAPGETVSVTIAGGYRTGWVRAVLLDQSGTQVAISSGTASGMGSSTTLPAILTAPAPATAGTYTWQVGWYGNQYDTSSAAFGNWVPDANNPNHGYEMVNTNSFTVAAAPAADTTAPVVGTFTLPATATSLTVPVSAFTATDNVAVTGYLISTSSAAPAASAAGWSATAPASVTAVAGVNTFYAWAKDAAGNVSAAKSASVTVTLPDTTAPVVGTFTLPATATTLTVPVSAFTATDNVAVTGYLISTSSAAPAASAAGWSATAPASVTAVAGVNTFYAWAKDAAGNVSAAKSASVTVTLPDTTAPVVGSFTLPATATTLTVPVSAFTATDNVAVTGYLISTSSAAPSAGAMGWSMAPPAVVNAVEGSNTFYAFAKDAAGNVSIGKSASVTVTIPAPAADTTNPTLVVSTLADGSYTNKVTLNISGSATDAGGLQSLTINGQPVTVNADGSFSAAVTLVAGANVITVVAVDQAGNAQSDVRTITFDPTAPVLAITAPGDNSDSAQSYITVTGTVDESSTVTVTDNSGNQTSASISGNTFTATVNLVAGVNTITITAADLAGNVTSAKRTVTYTPTGALTMAVTYPAQDITTSKSSIVLTGTVADTVGKATVLVKMSGRTYKPRVDSTGVFKQQLRFLKNGTYVITVTATDAAGNSSTVTRNVIYRKATLSELRLKRKERYDD</sequence>
<dbReference type="AlphaFoldDB" id="A0A6V8MYP5"/>
<accession>A0A6V8MYP5</accession>
<evidence type="ECO:0000256" key="1">
    <source>
        <dbReference type="SAM" id="SignalP"/>
    </source>
</evidence>
<protein>
    <submittedName>
        <fullName evidence="2">Uncharacterized protein</fullName>
    </submittedName>
</protein>